<evidence type="ECO:0000313" key="3">
    <source>
        <dbReference type="Proteomes" id="UP000726737"/>
    </source>
</evidence>
<accession>A0A9P6Q144</accession>
<keyword evidence="1" id="KW-0472">Membrane</keyword>
<proteinExistence type="predicted"/>
<dbReference type="Proteomes" id="UP000726737">
    <property type="component" value="Unassembled WGS sequence"/>
</dbReference>
<protein>
    <submittedName>
        <fullName evidence="2">Uncharacterized protein</fullName>
    </submittedName>
</protein>
<gene>
    <name evidence="2" type="ORF">BG011_004226</name>
</gene>
<evidence type="ECO:0000313" key="2">
    <source>
        <dbReference type="EMBL" id="KAG0256997.1"/>
    </source>
</evidence>
<evidence type="ECO:0000256" key="1">
    <source>
        <dbReference type="SAM" id="Phobius"/>
    </source>
</evidence>
<name>A0A9P6Q144_9FUNG</name>
<keyword evidence="1" id="KW-0812">Transmembrane</keyword>
<sequence length="228" mass="26147">MLRRQMESKVREEEMLIRQQQIQYQLTMIQRDVKAAMMQDYELHEYPIPRLFVVLPEGVDPNKPEVSGCGSTSGDEAEERRGYLRRFKNWDPKLLMKDRFRFYFLCECGEHSKTDTALEEAPKSHSTESLPLLQHDTHVHLAPHNGYELSRPTGFFEKYGAYVLRFLQLLQLCLAAFTMAFLAAGLAWNGIKHVADGLKSMSESTLEVVKTSIGILETKLEAYNDAGV</sequence>
<keyword evidence="1" id="KW-1133">Transmembrane helix</keyword>
<organism evidence="2 3">
    <name type="scientific">Mortierella polycephala</name>
    <dbReference type="NCBI Taxonomy" id="41804"/>
    <lineage>
        <taxon>Eukaryota</taxon>
        <taxon>Fungi</taxon>
        <taxon>Fungi incertae sedis</taxon>
        <taxon>Mucoromycota</taxon>
        <taxon>Mortierellomycotina</taxon>
        <taxon>Mortierellomycetes</taxon>
        <taxon>Mortierellales</taxon>
        <taxon>Mortierellaceae</taxon>
        <taxon>Mortierella</taxon>
    </lineage>
</organism>
<dbReference type="AlphaFoldDB" id="A0A9P6Q144"/>
<reference evidence="2" key="1">
    <citation type="journal article" date="2020" name="Fungal Divers.">
        <title>Resolving the Mortierellaceae phylogeny through synthesis of multi-gene phylogenetics and phylogenomics.</title>
        <authorList>
            <person name="Vandepol N."/>
            <person name="Liber J."/>
            <person name="Desiro A."/>
            <person name="Na H."/>
            <person name="Kennedy M."/>
            <person name="Barry K."/>
            <person name="Grigoriev I.V."/>
            <person name="Miller A.N."/>
            <person name="O'Donnell K."/>
            <person name="Stajich J.E."/>
            <person name="Bonito G."/>
        </authorList>
    </citation>
    <scope>NUCLEOTIDE SEQUENCE</scope>
    <source>
        <strain evidence="2">KOD948</strain>
    </source>
</reference>
<dbReference type="EMBL" id="JAAAJA010000277">
    <property type="protein sequence ID" value="KAG0256997.1"/>
    <property type="molecule type" value="Genomic_DNA"/>
</dbReference>
<feature type="transmembrane region" description="Helical" evidence="1">
    <location>
        <begin position="169"/>
        <end position="191"/>
    </location>
</feature>
<dbReference type="OrthoDB" id="2409706at2759"/>
<comment type="caution">
    <text evidence="2">The sequence shown here is derived from an EMBL/GenBank/DDBJ whole genome shotgun (WGS) entry which is preliminary data.</text>
</comment>
<keyword evidence="3" id="KW-1185">Reference proteome</keyword>